<protein>
    <submittedName>
        <fullName evidence="1">Uncharacterized protein</fullName>
    </submittedName>
</protein>
<organism evidence="1 2">
    <name type="scientific">Pseudoxanthomonas winnipegensis</name>
    <dbReference type="NCBI Taxonomy" id="2480810"/>
    <lineage>
        <taxon>Bacteria</taxon>
        <taxon>Pseudomonadati</taxon>
        <taxon>Pseudomonadota</taxon>
        <taxon>Gammaproteobacteria</taxon>
        <taxon>Lysobacterales</taxon>
        <taxon>Lysobacteraceae</taxon>
        <taxon>Pseudoxanthomonas</taxon>
    </lineage>
</organism>
<gene>
    <name evidence="1" type="ORF">QE383_001040</name>
</gene>
<comment type="caution">
    <text evidence="1">The sequence shown here is derived from an EMBL/GenBank/DDBJ whole genome shotgun (WGS) entry which is preliminary data.</text>
</comment>
<dbReference type="RefSeq" id="WP_307183982.1">
    <property type="nucleotide sequence ID" value="NZ_JAUTBB010000001.1"/>
</dbReference>
<sequence length="47" mass="4840">MDQHGLPATAEQQGGIGLLRAIGGQRRGTHGKAFLTIRQGQAIANGS</sequence>
<dbReference type="AlphaFoldDB" id="A0AAW8GA11"/>
<dbReference type="Proteomes" id="UP001234354">
    <property type="component" value="Unassembled WGS sequence"/>
</dbReference>
<reference evidence="1" key="1">
    <citation type="submission" date="2023-07" db="EMBL/GenBank/DDBJ databases">
        <title>Functional and genomic diversity of the sorghum phyllosphere microbiome.</title>
        <authorList>
            <person name="Shade A."/>
        </authorList>
    </citation>
    <scope>NUCLEOTIDE SEQUENCE</scope>
    <source>
        <strain evidence="1">SORGH_AS_0908</strain>
    </source>
</reference>
<evidence type="ECO:0000313" key="2">
    <source>
        <dbReference type="Proteomes" id="UP001234354"/>
    </source>
</evidence>
<evidence type="ECO:0000313" key="1">
    <source>
        <dbReference type="EMBL" id="MDQ1118732.1"/>
    </source>
</evidence>
<name>A0AAW8GA11_9GAMM</name>
<accession>A0AAW8GA11</accession>
<proteinExistence type="predicted"/>
<dbReference type="EMBL" id="JAUTBB010000001">
    <property type="protein sequence ID" value="MDQ1118732.1"/>
    <property type="molecule type" value="Genomic_DNA"/>
</dbReference>